<dbReference type="GO" id="GO:0006465">
    <property type="term" value="P:signal peptide processing"/>
    <property type="evidence" value="ECO:0007669"/>
    <property type="project" value="InterPro"/>
</dbReference>
<dbReference type="InterPro" id="IPR019533">
    <property type="entry name" value="Peptidase_S26"/>
</dbReference>
<evidence type="ECO:0000256" key="1">
    <source>
        <dbReference type="SAM" id="Phobius"/>
    </source>
</evidence>
<dbReference type="AlphaFoldDB" id="A0A0H3CT19"/>
<accession>A0A0H3CT19</accession>
<evidence type="ECO:0000259" key="2">
    <source>
        <dbReference type="Pfam" id="PF10502"/>
    </source>
</evidence>
<reference evidence="3 4" key="1">
    <citation type="journal article" date="2010" name="J. Bacteriol.">
        <title>Complete genome sequence of Enterobacter cloacae subsp. cloacae type strain ATCC 13047.</title>
        <authorList>
            <person name="Ren Y."/>
            <person name="Ren Y."/>
            <person name="Zhou Z."/>
            <person name="Guo X."/>
            <person name="Li Y."/>
            <person name="Feng L."/>
            <person name="Wang L."/>
        </authorList>
    </citation>
    <scope>NUCLEOTIDE SEQUENCE [LARGE SCALE GENOMIC DNA]</scope>
    <source>
        <strain evidence="4">ATCC 13047 / DSM 30054 / NBRC 13535 / NCTC 10005 / WDCM 00083 / NCDC 279-56</strain>
        <plasmid evidence="3">pECL_B</plasmid>
    </source>
</reference>
<feature type="domain" description="Peptidase S26" evidence="2">
    <location>
        <begin position="49"/>
        <end position="157"/>
    </location>
</feature>
<dbReference type="GO" id="GO:0004252">
    <property type="term" value="F:serine-type endopeptidase activity"/>
    <property type="evidence" value="ECO:0007669"/>
    <property type="project" value="InterPro"/>
</dbReference>
<dbReference type="HOGENOM" id="CLU_104604_1_0_6"/>
<name>A0A0H3CT19_ENTCC</name>
<proteinExistence type="predicted"/>
<evidence type="ECO:0000313" key="4">
    <source>
        <dbReference type="Proteomes" id="UP000002363"/>
    </source>
</evidence>
<dbReference type="InterPro" id="IPR036286">
    <property type="entry name" value="LexA/Signal_pep-like_sf"/>
</dbReference>
<keyword evidence="3" id="KW-0614">Plasmid</keyword>
<dbReference type="RefSeq" id="WP_013087344.1">
    <property type="nucleotide sequence ID" value="NC_014108.1"/>
</dbReference>
<protein>
    <submittedName>
        <fullName evidence="3">Type IV secretory pathway protease TraF</fullName>
    </submittedName>
</protein>
<evidence type="ECO:0000313" key="3">
    <source>
        <dbReference type="EMBL" id="ADF65036.1"/>
    </source>
</evidence>
<dbReference type="OrthoDB" id="5360818at2"/>
<keyword evidence="1" id="KW-0472">Membrane</keyword>
<organism evidence="3 4">
    <name type="scientific">Enterobacter cloacae subsp. cloacae (strain ATCC 13047 / DSM 30054 / NBRC 13535 / NCTC 10005 / WDCM 00083 / NCDC 279-56)</name>
    <dbReference type="NCBI Taxonomy" id="716541"/>
    <lineage>
        <taxon>Bacteria</taxon>
        <taxon>Pseudomonadati</taxon>
        <taxon>Pseudomonadota</taxon>
        <taxon>Gammaproteobacteria</taxon>
        <taxon>Enterobacterales</taxon>
        <taxon>Enterobacteriaceae</taxon>
        <taxon>Enterobacter</taxon>
        <taxon>Enterobacter cloacae complex</taxon>
    </lineage>
</organism>
<dbReference type="Proteomes" id="UP000002363">
    <property type="component" value="Plasmid pECL_B"/>
</dbReference>
<dbReference type="EnsemblBacteria" id="ADF65036">
    <property type="protein sequence ID" value="ADF65036"/>
    <property type="gene ID" value="ECL_B074"/>
</dbReference>
<sequence length="166" mass="18810">MMILKRLATRIQLSDESRAYLNTTTIALSLVLAYSLFTHILIPATHSVFPVVLFRTGHEATEQDQYVRFYLKDRYLPRGEANLVKRLGCIAGQYLQREGNQFYCDGVEIARAMAHDHKGNALPVFNFTGIIPEGKAFAVGDTINSYDSRYWGFIDIATTEKLIPVF</sequence>
<feature type="transmembrane region" description="Helical" evidence="1">
    <location>
        <begin position="20"/>
        <end position="42"/>
    </location>
</feature>
<keyword evidence="1" id="KW-0812">Transmembrane</keyword>
<dbReference type="PATRIC" id="fig|716541.4.peg.268"/>
<keyword evidence="3" id="KW-0378">Hydrolase</keyword>
<dbReference type="Pfam" id="PF10502">
    <property type="entry name" value="Peptidase_S26"/>
    <property type="match status" value="1"/>
</dbReference>
<dbReference type="EMBL" id="CP001920">
    <property type="protein sequence ID" value="ADF65036.1"/>
    <property type="molecule type" value="Genomic_DNA"/>
</dbReference>
<gene>
    <name evidence="3" type="ordered locus">ECL_B074</name>
</gene>
<dbReference type="Gene3D" id="2.10.109.10">
    <property type="entry name" value="Umud Fragment, subunit A"/>
    <property type="match status" value="1"/>
</dbReference>
<keyword evidence="3" id="KW-0645">Protease</keyword>
<keyword evidence="1" id="KW-1133">Transmembrane helix</keyword>
<dbReference type="KEGG" id="enc:ECL_B074"/>
<keyword evidence="4" id="KW-1185">Reference proteome</keyword>
<dbReference type="SUPFAM" id="SSF51306">
    <property type="entry name" value="LexA/Signal peptidase"/>
    <property type="match status" value="1"/>
</dbReference>
<geneLocation type="plasmid" evidence="3 4">
    <name>pECL_B</name>
</geneLocation>